<feature type="compositionally biased region" description="Acidic residues" evidence="1">
    <location>
        <begin position="387"/>
        <end position="404"/>
    </location>
</feature>
<evidence type="ECO:0000313" key="2">
    <source>
        <dbReference type="EMBL" id="EEH59073.1"/>
    </source>
</evidence>
<reference evidence="2 3" key="1">
    <citation type="journal article" date="2009" name="Science">
        <title>Green evolution and dynamic adaptations revealed by genomes of the marine picoeukaryotes Micromonas.</title>
        <authorList>
            <person name="Worden A.Z."/>
            <person name="Lee J.H."/>
            <person name="Mock T."/>
            <person name="Rouze P."/>
            <person name="Simmons M.P."/>
            <person name="Aerts A.L."/>
            <person name="Allen A.E."/>
            <person name="Cuvelier M.L."/>
            <person name="Derelle E."/>
            <person name="Everett M.V."/>
            <person name="Foulon E."/>
            <person name="Grimwood J."/>
            <person name="Gundlach H."/>
            <person name="Henrissat B."/>
            <person name="Napoli C."/>
            <person name="McDonald S.M."/>
            <person name="Parker M.S."/>
            <person name="Rombauts S."/>
            <person name="Salamov A."/>
            <person name="Von Dassow P."/>
            <person name="Badger J.H."/>
            <person name="Coutinho P.M."/>
            <person name="Demir E."/>
            <person name="Dubchak I."/>
            <person name="Gentemann C."/>
            <person name="Eikrem W."/>
            <person name="Gready J.E."/>
            <person name="John U."/>
            <person name="Lanier W."/>
            <person name="Lindquist E.A."/>
            <person name="Lucas S."/>
            <person name="Mayer K.F."/>
            <person name="Moreau H."/>
            <person name="Not F."/>
            <person name="Otillar R."/>
            <person name="Panaud O."/>
            <person name="Pangilinan J."/>
            <person name="Paulsen I."/>
            <person name="Piegu B."/>
            <person name="Poliakov A."/>
            <person name="Robbens S."/>
            <person name="Schmutz J."/>
            <person name="Toulza E."/>
            <person name="Wyss T."/>
            <person name="Zelensky A."/>
            <person name="Zhou K."/>
            <person name="Armbrust E.V."/>
            <person name="Bhattacharya D."/>
            <person name="Goodenough U.W."/>
            <person name="Van de Peer Y."/>
            <person name="Grigoriev I.V."/>
        </authorList>
    </citation>
    <scope>NUCLEOTIDE SEQUENCE [LARGE SCALE GENOMIC DNA]</scope>
    <source>
        <strain evidence="2 3">CCMP1545</strain>
    </source>
</reference>
<protein>
    <submittedName>
        <fullName evidence="2">Predicted protein</fullName>
    </submittedName>
</protein>
<evidence type="ECO:0000313" key="3">
    <source>
        <dbReference type="Proteomes" id="UP000001876"/>
    </source>
</evidence>
<feature type="region of interest" description="Disordered" evidence="1">
    <location>
        <begin position="108"/>
        <end position="242"/>
    </location>
</feature>
<sequence>MATEPPGAPKTVTWTDTARFDTGEWVSLCDDPSELRLKCTQGLREARREQATQACAHYEQALAAAEVAEDDGRLDESRQIIELVMNHLQDSMASSEFEGRLRAIAAKRAEGASTTTTTTNVASSEEEETRRSLKAAATTAPAVEEEEEEDASGGASLTRTKSLQELEASEDEEIGLLADLARDRDAPRRREDDGGGVAAPETPTPETETEKENKIPGAGRDDESEKENAPASDPAPGALSEMSSLVPDEIVLMAHACFLAGRVRERLGETTEARAFRVVGLKYARCVPGEMPKDATVPRFEIPKRKEWWDEDEERAERERGVFAEMGEEEEDEGEESDEGGGGREEGGGWEEGGGREEGGGGETRAQSRLSEHFFRSVKRSRRDSDSLECDDDDDDGEEEDGEKDGERSRKHASRKHRGRKHKKAEREKKRRKKKKSHSRR</sequence>
<feature type="compositionally biased region" description="Basic residues" evidence="1">
    <location>
        <begin position="409"/>
        <end position="441"/>
    </location>
</feature>
<dbReference type="KEGG" id="mpp:MICPUCDRAFT_56579"/>
<dbReference type="AlphaFoldDB" id="C1MML8"/>
<organism evidence="3">
    <name type="scientific">Micromonas pusilla (strain CCMP1545)</name>
    <name type="common">Picoplanktonic green alga</name>
    <dbReference type="NCBI Taxonomy" id="564608"/>
    <lineage>
        <taxon>Eukaryota</taxon>
        <taxon>Viridiplantae</taxon>
        <taxon>Chlorophyta</taxon>
        <taxon>Mamiellophyceae</taxon>
        <taxon>Mamiellales</taxon>
        <taxon>Mamiellaceae</taxon>
        <taxon>Micromonas</taxon>
    </lineage>
</organism>
<dbReference type="RefSeq" id="XP_003057428.1">
    <property type="nucleotide sequence ID" value="XM_003057382.1"/>
</dbReference>
<name>C1MML8_MICPC</name>
<proteinExistence type="predicted"/>
<feature type="compositionally biased region" description="Low complexity" evidence="1">
    <location>
        <begin position="111"/>
        <end position="123"/>
    </location>
</feature>
<feature type="compositionally biased region" description="Acidic residues" evidence="1">
    <location>
        <begin position="326"/>
        <end position="339"/>
    </location>
</feature>
<gene>
    <name evidence="2" type="ORF">MICPUCDRAFT_56579</name>
</gene>
<dbReference type="GeneID" id="9682390"/>
<dbReference type="Proteomes" id="UP000001876">
    <property type="component" value="Unassembled WGS sequence"/>
</dbReference>
<evidence type="ECO:0000256" key="1">
    <source>
        <dbReference type="SAM" id="MobiDB-lite"/>
    </source>
</evidence>
<dbReference type="EMBL" id="GG663737">
    <property type="protein sequence ID" value="EEH59073.1"/>
    <property type="molecule type" value="Genomic_DNA"/>
</dbReference>
<feature type="compositionally biased region" description="Basic and acidic residues" evidence="1">
    <location>
        <begin position="341"/>
        <end position="359"/>
    </location>
</feature>
<accession>C1MML8</accession>
<feature type="compositionally biased region" description="Basic and acidic residues" evidence="1">
    <location>
        <begin position="208"/>
        <end position="228"/>
    </location>
</feature>
<feature type="compositionally biased region" description="Basic and acidic residues" evidence="1">
    <location>
        <begin position="180"/>
        <end position="193"/>
    </location>
</feature>
<keyword evidence="3" id="KW-1185">Reference proteome</keyword>
<feature type="region of interest" description="Disordered" evidence="1">
    <location>
        <begin position="306"/>
        <end position="441"/>
    </location>
</feature>